<dbReference type="InterPro" id="IPR029058">
    <property type="entry name" value="AB_hydrolase_fold"/>
</dbReference>
<dbReference type="RefSeq" id="WP_255921709.1">
    <property type="nucleotide sequence ID" value="NZ_JANFNG010000016.1"/>
</dbReference>
<evidence type="ECO:0008006" key="3">
    <source>
        <dbReference type="Google" id="ProtNLM"/>
    </source>
</evidence>
<keyword evidence="2" id="KW-1185">Reference proteome</keyword>
<organism evidence="1 2">
    <name type="scientific">Streptomyces humicola</name>
    <dbReference type="NCBI Taxonomy" id="2953240"/>
    <lineage>
        <taxon>Bacteria</taxon>
        <taxon>Bacillati</taxon>
        <taxon>Actinomycetota</taxon>
        <taxon>Actinomycetes</taxon>
        <taxon>Kitasatosporales</taxon>
        <taxon>Streptomycetaceae</taxon>
        <taxon>Streptomyces</taxon>
    </lineage>
</organism>
<accession>A0ABT1PYN9</accession>
<protein>
    <recommendedName>
        <fullName evidence="3">Alpha/beta hydrolase</fullName>
    </recommendedName>
</protein>
<evidence type="ECO:0000313" key="1">
    <source>
        <dbReference type="EMBL" id="MCQ4082799.1"/>
    </source>
</evidence>
<sequence>MAGLAVGLIAGYLLGSGTADPAPRNATATPVSSATADQSAAAQPYPSATGTLCSWKYVVTDGNPSDLRVFDDPQRAAMLAAGRRPERVRSLALIQPSAFSAAADHPVVRAMLERVDNSTAAVPDTVTPEQYLRASTEGLQMAMPEPTPQRLRAVATSMRERPVWEANVPLEPLRNAPWPTLVICGTWKDAPDLYRTYVGEPLMACAEAVADAVGGHLLRVPGYYPHTQQPAAFNRALQDLWGRQG</sequence>
<dbReference type="EMBL" id="JANFNG010000016">
    <property type="protein sequence ID" value="MCQ4082799.1"/>
    <property type="molecule type" value="Genomic_DNA"/>
</dbReference>
<dbReference type="SUPFAM" id="SSF53474">
    <property type="entry name" value="alpha/beta-Hydrolases"/>
    <property type="match status" value="1"/>
</dbReference>
<name>A0ABT1PYN9_9ACTN</name>
<proteinExistence type="predicted"/>
<reference evidence="1" key="1">
    <citation type="submission" date="2022-06" db="EMBL/GenBank/DDBJ databases">
        <title>Draft genome sequence of Streptomyces sp. RB6PN25 isolated from peat swamp forest in Thailand.</title>
        <authorList>
            <person name="Duangmal K."/>
            <person name="Klaysubun C."/>
        </authorList>
    </citation>
    <scope>NUCLEOTIDE SEQUENCE</scope>
    <source>
        <strain evidence="1">RB6PN25</strain>
    </source>
</reference>
<dbReference type="Proteomes" id="UP001057702">
    <property type="component" value="Unassembled WGS sequence"/>
</dbReference>
<gene>
    <name evidence="1" type="ORF">NGB36_19860</name>
</gene>
<dbReference type="Gene3D" id="3.40.50.1820">
    <property type="entry name" value="alpha/beta hydrolase"/>
    <property type="match status" value="1"/>
</dbReference>
<comment type="caution">
    <text evidence="1">The sequence shown here is derived from an EMBL/GenBank/DDBJ whole genome shotgun (WGS) entry which is preliminary data.</text>
</comment>
<evidence type="ECO:0000313" key="2">
    <source>
        <dbReference type="Proteomes" id="UP001057702"/>
    </source>
</evidence>